<evidence type="ECO:0000256" key="1">
    <source>
        <dbReference type="SAM" id="MobiDB-lite"/>
    </source>
</evidence>
<feature type="region of interest" description="Disordered" evidence="1">
    <location>
        <begin position="1"/>
        <end position="43"/>
    </location>
</feature>
<organism evidence="2 3">
    <name type="scientific">Ancylostoma ceylanicum</name>
    <dbReference type="NCBI Taxonomy" id="53326"/>
    <lineage>
        <taxon>Eukaryota</taxon>
        <taxon>Metazoa</taxon>
        <taxon>Ecdysozoa</taxon>
        <taxon>Nematoda</taxon>
        <taxon>Chromadorea</taxon>
        <taxon>Rhabditida</taxon>
        <taxon>Rhabditina</taxon>
        <taxon>Rhabditomorpha</taxon>
        <taxon>Strongyloidea</taxon>
        <taxon>Ancylostomatidae</taxon>
        <taxon>Ancylostomatinae</taxon>
        <taxon>Ancylostoma</taxon>
    </lineage>
</organism>
<evidence type="ECO:0000313" key="2">
    <source>
        <dbReference type="EMBL" id="EYC32611.1"/>
    </source>
</evidence>
<dbReference type="Proteomes" id="UP000024635">
    <property type="component" value="Unassembled WGS sequence"/>
</dbReference>
<evidence type="ECO:0000313" key="3">
    <source>
        <dbReference type="Proteomes" id="UP000024635"/>
    </source>
</evidence>
<feature type="compositionally biased region" description="Basic and acidic residues" evidence="1">
    <location>
        <begin position="31"/>
        <end position="43"/>
    </location>
</feature>
<sequence>MSPASHRIGERVIDSPRGETTSKVHGGGSSDQRHCAADRGKASEKVIRDRWNTASTVRRICERFAYHTTKHITHRRTRRTCMCRRHRYSP</sequence>
<accession>A0A016VZ74</accession>
<feature type="compositionally biased region" description="Basic and acidic residues" evidence="1">
    <location>
        <begin position="7"/>
        <end position="22"/>
    </location>
</feature>
<proteinExistence type="predicted"/>
<comment type="caution">
    <text evidence="2">The sequence shown here is derived from an EMBL/GenBank/DDBJ whole genome shotgun (WGS) entry which is preliminary data.</text>
</comment>
<name>A0A016VZ74_9BILA</name>
<dbReference type="AlphaFoldDB" id="A0A016VZ74"/>
<protein>
    <submittedName>
        <fullName evidence="2">Uncharacterized protein</fullName>
    </submittedName>
</protein>
<dbReference type="EMBL" id="JARK01001339">
    <property type="protein sequence ID" value="EYC32611.1"/>
    <property type="molecule type" value="Genomic_DNA"/>
</dbReference>
<gene>
    <name evidence="2" type="primary">Acey_s0003.g1689</name>
    <name evidence="2" type="ORF">Y032_0003g1689</name>
</gene>
<keyword evidence="3" id="KW-1185">Reference proteome</keyword>
<reference evidence="3" key="1">
    <citation type="journal article" date="2015" name="Nat. Genet.">
        <title>The genome and transcriptome of the zoonotic hookworm Ancylostoma ceylanicum identify infection-specific gene families.</title>
        <authorList>
            <person name="Schwarz E.M."/>
            <person name="Hu Y."/>
            <person name="Antoshechkin I."/>
            <person name="Miller M.M."/>
            <person name="Sternberg P.W."/>
            <person name="Aroian R.V."/>
        </authorList>
    </citation>
    <scope>NUCLEOTIDE SEQUENCE</scope>
    <source>
        <strain evidence="3">HY135</strain>
    </source>
</reference>